<evidence type="ECO:0008006" key="3">
    <source>
        <dbReference type="Google" id="ProtNLM"/>
    </source>
</evidence>
<dbReference type="PATRIC" id="fig|1284240.4.peg.4508"/>
<evidence type="ECO:0000313" key="2">
    <source>
        <dbReference type="Proteomes" id="UP000054226"/>
    </source>
</evidence>
<dbReference type="OrthoDB" id="3695135at2"/>
<gene>
    <name evidence="1" type="ORF">H074_22209</name>
</gene>
<dbReference type="AlphaFoldDB" id="M2Z7J8"/>
<evidence type="ECO:0000313" key="1">
    <source>
        <dbReference type="EMBL" id="EME56629.1"/>
    </source>
</evidence>
<organism evidence="1 2">
    <name type="scientific">Amycolatopsis decaplanina DSM 44594</name>
    <dbReference type="NCBI Taxonomy" id="1284240"/>
    <lineage>
        <taxon>Bacteria</taxon>
        <taxon>Bacillati</taxon>
        <taxon>Actinomycetota</taxon>
        <taxon>Actinomycetes</taxon>
        <taxon>Pseudonocardiales</taxon>
        <taxon>Pseudonocardiaceae</taxon>
        <taxon>Amycolatopsis</taxon>
    </lineage>
</organism>
<dbReference type="EMBL" id="AOHO01000063">
    <property type="protein sequence ID" value="EME56629.1"/>
    <property type="molecule type" value="Genomic_DNA"/>
</dbReference>
<dbReference type="RefSeq" id="WP_007032288.1">
    <property type="nucleotide sequence ID" value="NZ_AOHO01000063.1"/>
</dbReference>
<proteinExistence type="predicted"/>
<reference evidence="1 2" key="1">
    <citation type="journal article" date="2013" name="Genome Announc.">
        <title>Draft Genome Sequence of Amycolatopsis decaplanina Strain DSM 44594T.</title>
        <authorList>
            <person name="Kaur N."/>
            <person name="Kumar S."/>
            <person name="Bala M."/>
            <person name="Raghava G.P."/>
            <person name="Mayilraj S."/>
        </authorList>
    </citation>
    <scope>NUCLEOTIDE SEQUENCE [LARGE SCALE GENOMIC DNA]</scope>
    <source>
        <strain evidence="1 2">DSM 44594</strain>
    </source>
</reference>
<keyword evidence="2" id="KW-1185">Reference proteome</keyword>
<dbReference type="GO" id="GO:0009306">
    <property type="term" value="P:protein secretion"/>
    <property type="evidence" value="ECO:0007669"/>
    <property type="project" value="InterPro"/>
</dbReference>
<sequence length="102" mass="11081">MTGSTGPGFDVDPSALETHRGKLDALTGRINTALDAAEQTMHPEAFGIIGMSLAISFSMAQSVAEDAVRTAATSADDHADRVRVWQQRKEITEDEYKKLFKV</sequence>
<dbReference type="InterPro" id="IPR022536">
    <property type="entry name" value="EspC"/>
</dbReference>
<comment type="caution">
    <text evidence="1">The sequence shown here is derived from an EMBL/GenBank/DDBJ whole genome shotgun (WGS) entry which is preliminary data.</text>
</comment>
<protein>
    <recommendedName>
        <fullName evidence="3">ESX-1 secretion-associated protein</fullName>
    </recommendedName>
</protein>
<name>M2Z7J8_9PSEU</name>
<accession>M2Z7J8</accession>
<dbReference type="Pfam" id="PF10824">
    <property type="entry name" value="T7SS_ESX_EspC"/>
    <property type="match status" value="1"/>
</dbReference>
<dbReference type="Proteomes" id="UP000054226">
    <property type="component" value="Unassembled WGS sequence"/>
</dbReference>